<dbReference type="RefSeq" id="WP_171835123.1">
    <property type="nucleotide sequence ID" value="NZ_CP053708.1"/>
</dbReference>
<name>A0A6M8HUA4_9PROT</name>
<dbReference type="KEGG" id="lck:HN018_18620"/>
<dbReference type="Pfam" id="PF09912">
    <property type="entry name" value="DUF2141"/>
    <property type="match status" value="1"/>
</dbReference>
<keyword evidence="2" id="KW-1185">Reference proteome</keyword>
<proteinExistence type="predicted"/>
<accession>A0A6M8HUA4</accession>
<reference evidence="1 2" key="1">
    <citation type="journal article" date="2014" name="World J. Microbiol. Biotechnol.">
        <title>Biodiversity and physiological characteristics of Antarctic and Arctic lichens-associated bacteria.</title>
        <authorList>
            <person name="Lee Y.M."/>
            <person name="Kim E.H."/>
            <person name="Lee H.K."/>
            <person name="Hong S.G."/>
        </authorList>
    </citation>
    <scope>NUCLEOTIDE SEQUENCE [LARGE SCALE GENOMIC DNA]</scope>
    <source>
        <strain evidence="1 2">PAMC 26569</strain>
    </source>
</reference>
<dbReference type="InterPro" id="IPR018673">
    <property type="entry name" value="DUF2141"/>
</dbReference>
<evidence type="ECO:0000313" key="2">
    <source>
        <dbReference type="Proteomes" id="UP000500767"/>
    </source>
</evidence>
<protein>
    <submittedName>
        <fullName evidence="1">DUF2141 domain-containing protein</fullName>
    </submittedName>
</protein>
<dbReference type="EMBL" id="CP053708">
    <property type="protein sequence ID" value="QKE91781.1"/>
    <property type="molecule type" value="Genomic_DNA"/>
</dbReference>
<dbReference type="Proteomes" id="UP000500767">
    <property type="component" value="Chromosome"/>
</dbReference>
<evidence type="ECO:0000313" key="1">
    <source>
        <dbReference type="EMBL" id="QKE91781.1"/>
    </source>
</evidence>
<gene>
    <name evidence="1" type="ORF">HN018_18620</name>
</gene>
<dbReference type="AlphaFoldDB" id="A0A6M8HUA4"/>
<organism evidence="1 2">
    <name type="scientific">Lichenicola cladoniae</name>
    <dbReference type="NCBI Taxonomy" id="1484109"/>
    <lineage>
        <taxon>Bacteria</taxon>
        <taxon>Pseudomonadati</taxon>
        <taxon>Pseudomonadota</taxon>
        <taxon>Alphaproteobacteria</taxon>
        <taxon>Acetobacterales</taxon>
        <taxon>Acetobacteraceae</taxon>
        <taxon>Lichenicola</taxon>
    </lineage>
</organism>
<sequence>MPQTLANTLSRRATHPARDHLLPALIVACGLAASSVGLPGSAYAAEETAVACPAAAGGAAGTQLHIALTGLRNDDGTVSVTLYGEKPAAFMAHRGWIAQARVTPAGRQAEACFLVSGPGTYAVAVYHDANNNHHFDRTFLGLPAEGYGFSNDAPTPVGPPPFSAAKFAIQPGGTAIAIHLRY</sequence>